<evidence type="ECO:0000256" key="1">
    <source>
        <dbReference type="ARBA" id="ARBA00001968"/>
    </source>
</evidence>
<organism evidence="4 5">
    <name type="scientific">Plakobranchus ocellatus</name>
    <dbReference type="NCBI Taxonomy" id="259542"/>
    <lineage>
        <taxon>Eukaryota</taxon>
        <taxon>Metazoa</taxon>
        <taxon>Spiralia</taxon>
        <taxon>Lophotrochozoa</taxon>
        <taxon>Mollusca</taxon>
        <taxon>Gastropoda</taxon>
        <taxon>Heterobranchia</taxon>
        <taxon>Euthyneura</taxon>
        <taxon>Panpulmonata</taxon>
        <taxon>Sacoglossa</taxon>
        <taxon>Placobranchoidea</taxon>
        <taxon>Plakobranchidae</taxon>
        <taxon>Plakobranchus</taxon>
    </lineage>
</organism>
<evidence type="ECO:0000313" key="5">
    <source>
        <dbReference type="Proteomes" id="UP000735302"/>
    </source>
</evidence>
<dbReference type="GO" id="GO:0046872">
    <property type="term" value="F:metal ion binding"/>
    <property type="evidence" value="ECO:0007669"/>
    <property type="project" value="UniProtKB-KW"/>
</dbReference>
<accession>A0AAV4AV35</accession>
<dbReference type="Proteomes" id="UP000735302">
    <property type="component" value="Unassembled WGS sequence"/>
</dbReference>
<comment type="caution">
    <text evidence="4">The sequence shown here is derived from an EMBL/GenBank/DDBJ whole genome shotgun (WGS) entry which is preliminary data.</text>
</comment>
<protein>
    <recommendedName>
        <fullName evidence="3">DDE Tnp4 domain-containing protein</fullName>
    </recommendedName>
</protein>
<evidence type="ECO:0000256" key="2">
    <source>
        <dbReference type="ARBA" id="ARBA00022723"/>
    </source>
</evidence>
<evidence type="ECO:0000259" key="3">
    <source>
        <dbReference type="Pfam" id="PF13359"/>
    </source>
</evidence>
<name>A0AAV4AV35_9GAST</name>
<dbReference type="Pfam" id="PF13359">
    <property type="entry name" value="DDE_Tnp_4"/>
    <property type="match status" value="1"/>
</dbReference>
<reference evidence="4 5" key="1">
    <citation type="journal article" date="2021" name="Elife">
        <title>Chloroplast acquisition without the gene transfer in kleptoplastic sea slugs, Plakobranchus ocellatus.</title>
        <authorList>
            <person name="Maeda T."/>
            <person name="Takahashi S."/>
            <person name="Yoshida T."/>
            <person name="Shimamura S."/>
            <person name="Takaki Y."/>
            <person name="Nagai Y."/>
            <person name="Toyoda A."/>
            <person name="Suzuki Y."/>
            <person name="Arimoto A."/>
            <person name="Ishii H."/>
            <person name="Satoh N."/>
            <person name="Nishiyama T."/>
            <person name="Hasebe M."/>
            <person name="Maruyama T."/>
            <person name="Minagawa J."/>
            <person name="Obokata J."/>
            <person name="Shigenobu S."/>
        </authorList>
    </citation>
    <scope>NUCLEOTIDE SEQUENCE [LARGE SCALE GENOMIC DNA]</scope>
</reference>
<proteinExistence type="predicted"/>
<sequence length="123" mass="13648">MFAQAVANKGAPLQNCWVFLTISKPKDQQKEIFSGHKRIHCLKFQGIMAPNGPFAHMFGPIEGRCHDAAMFHESVIITTLEETMNRPDGTPLCLYGDPAYPFNTAPLNEAIHGHTALSRAREV</sequence>
<gene>
    <name evidence="4" type="ORF">PoB_003872500</name>
</gene>
<feature type="domain" description="DDE Tnp4" evidence="3">
    <location>
        <begin position="21"/>
        <end position="104"/>
    </location>
</feature>
<keyword evidence="2" id="KW-0479">Metal-binding</keyword>
<comment type="cofactor">
    <cofactor evidence="1">
        <name>a divalent metal cation</name>
        <dbReference type="ChEBI" id="CHEBI:60240"/>
    </cofactor>
</comment>
<keyword evidence="5" id="KW-1185">Reference proteome</keyword>
<evidence type="ECO:0000313" key="4">
    <source>
        <dbReference type="EMBL" id="GFO12220.1"/>
    </source>
</evidence>
<dbReference type="EMBL" id="BLXT01004391">
    <property type="protein sequence ID" value="GFO12220.1"/>
    <property type="molecule type" value="Genomic_DNA"/>
</dbReference>
<dbReference type="InterPro" id="IPR027806">
    <property type="entry name" value="HARBI1_dom"/>
</dbReference>
<dbReference type="AlphaFoldDB" id="A0AAV4AV35"/>